<reference evidence="1 2" key="1">
    <citation type="submission" date="2020-05" db="EMBL/GenBank/DDBJ databases">
        <title>Horizontal transmission and recombination maintain forever young bacterial symbiont genomes.</title>
        <authorList>
            <person name="Russell S.L."/>
            <person name="Pepper-Tunick E."/>
            <person name="Svedberg J."/>
            <person name="Byrne A."/>
            <person name="Ruelas Castillo J."/>
            <person name="Vollmers C."/>
            <person name="Beinart R.A."/>
            <person name="Corbett-Detig R."/>
        </authorList>
    </citation>
    <scope>NUCLEOTIDE SEQUENCE [LARGE SCALE GENOMIC DNA]</scope>
    <source>
        <strain evidence="1">4727-3</strain>
    </source>
</reference>
<organism evidence="1 2">
    <name type="scientific">Candidatus Methanofishera endochildressiae</name>
    <dbReference type="NCBI Taxonomy" id="2738884"/>
    <lineage>
        <taxon>Bacteria</taxon>
        <taxon>Pseudomonadati</taxon>
        <taxon>Pseudomonadota</taxon>
        <taxon>Gammaproteobacteria</taxon>
        <taxon>Candidatus Methanofishera</taxon>
    </lineage>
</organism>
<comment type="caution">
    <text evidence="1">The sequence shown here is derived from an EMBL/GenBank/DDBJ whole genome shotgun (WGS) entry which is preliminary data.</text>
</comment>
<dbReference type="EMBL" id="JACCHS010000052">
    <property type="protein sequence ID" value="NYT46870.1"/>
    <property type="molecule type" value="Genomic_DNA"/>
</dbReference>
<sequence length="65" mass="7274">MNSWFPATDDTQVNITNLEFSETHIPPSFDGGMPEIQITITISGELVSDTTVKRTISETVYIRNN</sequence>
<accession>A0A7Z0SEZ8</accession>
<evidence type="ECO:0000313" key="1">
    <source>
        <dbReference type="EMBL" id="NYT46870.1"/>
    </source>
</evidence>
<dbReference type="AlphaFoldDB" id="A0A7Z0SEZ8"/>
<protein>
    <submittedName>
        <fullName evidence="1">Uncharacterized protein</fullName>
    </submittedName>
</protein>
<dbReference type="Proteomes" id="UP000537890">
    <property type="component" value="Unassembled WGS sequence"/>
</dbReference>
<gene>
    <name evidence="1" type="ORF">H0A75_03805</name>
</gene>
<proteinExistence type="predicted"/>
<evidence type="ECO:0000313" key="2">
    <source>
        <dbReference type="Proteomes" id="UP000537890"/>
    </source>
</evidence>
<name>A0A7Z0SEZ8_9GAMM</name>